<dbReference type="Pfam" id="PF13649">
    <property type="entry name" value="Methyltransf_25"/>
    <property type="match status" value="1"/>
</dbReference>
<dbReference type="RefSeq" id="WP_100815223.1">
    <property type="nucleotide sequence ID" value="NZ_CP017803.1"/>
</dbReference>
<dbReference type="GeneID" id="35118044"/>
<dbReference type="InterPro" id="IPR029063">
    <property type="entry name" value="SAM-dependent_MTases_sf"/>
</dbReference>
<keyword evidence="2" id="KW-0808">Transferase</keyword>
<evidence type="ECO:0000259" key="1">
    <source>
        <dbReference type="Pfam" id="PF13649"/>
    </source>
</evidence>
<protein>
    <submittedName>
        <fullName evidence="2">SAM-dependent methyltransferase</fullName>
    </submittedName>
</protein>
<dbReference type="SUPFAM" id="SSF53335">
    <property type="entry name" value="S-adenosyl-L-methionine-dependent methyltransferases"/>
    <property type="match status" value="1"/>
</dbReference>
<reference evidence="2 3" key="1">
    <citation type="submission" date="2016-10" db="EMBL/GenBank/DDBJ databases">
        <authorList>
            <person name="Varghese N."/>
        </authorList>
    </citation>
    <scope>NUCLEOTIDE SEQUENCE [LARGE SCALE GENOMIC DNA]</scope>
    <source>
        <strain evidence="2 3">KB11</strain>
    </source>
</reference>
<dbReference type="GO" id="GO:0032259">
    <property type="term" value="P:methylation"/>
    <property type="evidence" value="ECO:0007669"/>
    <property type="project" value="UniProtKB-KW"/>
</dbReference>
<proteinExistence type="predicted"/>
<name>A0A2H4U513_METSM</name>
<feature type="domain" description="Methyltransferase" evidence="1">
    <location>
        <begin position="45"/>
        <end position="139"/>
    </location>
</feature>
<dbReference type="CDD" id="cd02440">
    <property type="entry name" value="AdoMet_MTases"/>
    <property type="match status" value="1"/>
</dbReference>
<dbReference type="GO" id="GO:0008168">
    <property type="term" value="F:methyltransferase activity"/>
    <property type="evidence" value="ECO:0007669"/>
    <property type="project" value="UniProtKB-KW"/>
</dbReference>
<evidence type="ECO:0000313" key="2">
    <source>
        <dbReference type="EMBL" id="ATZ59206.1"/>
    </source>
</evidence>
<dbReference type="AlphaFoldDB" id="A0A2H4U513"/>
<dbReference type="PANTHER" id="PTHR43591">
    <property type="entry name" value="METHYLTRANSFERASE"/>
    <property type="match status" value="1"/>
</dbReference>
<accession>A0A2H4U513</accession>
<keyword evidence="2" id="KW-0489">Methyltransferase</keyword>
<organism evidence="2 3">
    <name type="scientific">Methanobrevibacter smithii</name>
    <dbReference type="NCBI Taxonomy" id="2173"/>
    <lineage>
        <taxon>Archaea</taxon>
        <taxon>Methanobacteriati</taxon>
        <taxon>Methanobacteriota</taxon>
        <taxon>Methanomada group</taxon>
        <taxon>Methanobacteria</taxon>
        <taxon>Methanobacteriales</taxon>
        <taxon>Methanobacteriaceae</taxon>
        <taxon>Methanobrevibacter</taxon>
    </lineage>
</organism>
<dbReference type="EMBL" id="CP017803">
    <property type="protein sequence ID" value="ATZ59206.1"/>
    <property type="molecule type" value="Genomic_DNA"/>
</dbReference>
<dbReference type="Gene3D" id="3.40.50.150">
    <property type="entry name" value="Vaccinia Virus protein VP39"/>
    <property type="match status" value="1"/>
</dbReference>
<sequence>MSVVNKFNQKAKEYDSERRALIPCFDDFYGIAIDCIDFKGDNPKVLDLGAGTGILSQFLLEKYPNAEIVLIDLAEEMLKEAEKRFEGNDNISFICGDYITHEFNTKFDIIISSLSIHHLTGTEKKVLIEKYYDLLNDGGNFVNADQVLNPNKCVEDYFKSKLDEHTGEISEKAYGEAKIRRTYDKPSSVDFQRECLKNAGFDHVGIPYKYYVFAVFWAKK</sequence>
<evidence type="ECO:0000313" key="3">
    <source>
        <dbReference type="Proteomes" id="UP000232133"/>
    </source>
</evidence>
<dbReference type="Proteomes" id="UP000232133">
    <property type="component" value="Chromosome"/>
</dbReference>
<gene>
    <name evidence="2" type="ORF">BK798_01660</name>
</gene>
<dbReference type="InterPro" id="IPR041698">
    <property type="entry name" value="Methyltransf_25"/>
</dbReference>